<proteinExistence type="predicted"/>
<evidence type="ECO:0000259" key="1">
    <source>
        <dbReference type="Pfam" id="PF08818"/>
    </source>
</evidence>
<dbReference type="InterPro" id="IPR014922">
    <property type="entry name" value="YdhG-like"/>
</dbReference>
<dbReference type="Pfam" id="PF08818">
    <property type="entry name" value="DUF1801"/>
    <property type="match status" value="1"/>
</dbReference>
<accession>A0A286GXR1</accession>
<dbReference type="RefSeq" id="WP_097184289.1">
    <property type="nucleotide sequence ID" value="NZ_OCNK01000003.1"/>
</dbReference>
<keyword evidence="3" id="KW-1185">Reference proteome</keyword>
<dbReference type="Proteomes" id="UP000219482">
    <property type="component" value="Unassembled WGS sequence"/>
</dbReference>
<reference evidence="3" key="1">
    <citation type="submission" date="2017-09" db="EMBL/GenBank/DDBJ databases">
        <authorList>
            <person name="Varghese N."/>
            <person name="Submissions S."/>
        </authorList>
    </citation>
    <scope>NUCLEOTIDE SEQUENCE [LARGE SCALE GENOMIC DNA]</scope>
    <source>
        <strain evidence="3">DSM 44270</strain>
    </source>
</reference>
<dbReference type="EMBL" id="OCNK01000003">
    <property type="protein sequence ID" value="SOE00327.1"/>
    <property type="molecule type" value="Genomic_DNA"/>
</dbReference>
<evidence type="ECO:0000313" key="3">
    <source>
        <dbReference type="Proteomes" id="UP000219482"/>
    </source>
</evidence>
<name>A0A286GXR1_9ACTN</name>
<evidence type="ECO:0000313" key="2">
    <source>
        <dbReference type="EMBL" id="SOE00327.1"/>
    </source>
</evidence>
<dbReference type="OrthoDB" id="3236524at2"/>
<organism evidence="2 3">
    <name type="scientific">Blastococcus haudaquaticus</name>
    <dbReference type="NCBI Taxonomy" id="1938745"/>
    <lineage>
        <taxon>Bacteria</taxon>
        <taxon>Bacillati</taxon>
        <taxon>Actinomycetota</taxon>
        <taxon>Actinomycetes</taxon>
        <taxon>Geodermatophilales</taxon>
        <taxon>Geodermatophilaceae</taxon>
        <taxon>Blastococcus</taxon>
    </lineage>
</organism>
<gene>
    <name evidence="2" type="ORF">SAMN06272739_2536</name>
</gene>
<dbReference type="Gene3D" id="3.90.1150.200">
    <property type="match status" value="1"/>
</dbReference>
<feature type="domain" description="YdhG-like" evidence="1">
    <location>
        <begin position="20"/>
        <end position="109"/>
    </location>
</feature>
<protein>
    <submittedName>
        <fullName evidence="2">Uncharacterized conserved protein YdhG, YjbR/CyaY-like superfamily, DUF1801 family</fullName>
    </submittedName>
</protein>
<sequence length="120" mass="13592">MTGRSEDVDEYVAALPDDARTVMEDVRRVVHRLVPGVAETISYRMPTFVLDGLPLVHVAAWKKHLGLYPLPPMDGELAAQVEPYRGAKDAMQLRYDRPVPYDLVERVVAVLLEQRHRGND</sequence>
<dbReference type="AlphaFoldDB" id="A0A286GXR1"/>
<dbReference type="SUPFAM" id="SSF159888">
    <property type="entry name" value="YdhG-like"/>
    <property type="match status" value="1"/>
</dbReference>